<dbReference type="AlphaFoldDB" id="A0A0C2VGN6"/>
<sequence>MVLNDSSFIGKQAGMVFSFYSFFHLFFSQAIARLFPFC</sequence>
<dbReference type="PATRIC" id="fig|220754.4.peg.3215"/>
<protein>
    <submittedName>
        <fullName evidence="2">Uncharacterized protein</fullName>
    </submittedName>
</protein>
<evidence type="ECO:0000256" key="1">
    <source>
        <dbReference type="SAM" id="Phobius"/>
    </source>
</evidence>
<keyword evidence="3" id="KW-1185">Reference proteome</keyword>
<comment type="caution">
    <text evidence="2">The sequence shown here is derived from an EMBL/GenBank/DDBJ whole genome shotgun (WGS) entry which is preliminary data.</text>
</comment>
<keyword evidence="1" id="KW-1133">Transmembrane helix</keyword>
<proteinExistence type="predicted"/>
<keyword evidence="1" id="KW-0812">Transmembrane</keyword>
<keyword evidence="1" id="KW-0472">Membrane</keyword>
<gene>
    <name evidence="2" type="ORF">KR50_32010</name>
</gene>
<dbReference type="Proteomes" id="UP000031972">
    <property type="component" value="Unassembled WGS sequence"/>
</dbReference>
<dbReference type="EMBL" id="JXRR01000021">
    <property type="protein sequence ID" value="KIL43681.1"/>
    <property type="molecule type" value="Genomic_DNA"/>
</dbReference>
<feature type="transmembrane region" description="Helical" evidence="1">
    <location>
        <begin position="12"/>
        <end position="35"/>
    </location>
</feature>
<evidence type="ECO:0000313" key="2">
    <source>
        <dbReference type="EMBL" id="KIL43681.1"/>
    </source>
</evidence>
<evidence type="ECO:0000313" key="3">
    <source>
        <dbReference type="Proteomes" id="UP000031972"/>
    </source>
</evidence>
<accession>A0A0C2VGN6</accession>
<organism evidence="2 3">
    <name type="scientific">Jeotgalibacillus campisalis</name>
    <dbReference type="NCBI Taxonomy" id="220754"/>
    <lineage>
        <taxon>Bacteria</taxon>
        <taxon>Bacillati</taxon>
        <taxon>Bacillota</taxon>
        <taxon>Bacilli</taxon>
        <taxon>Bacillales</taxon>
        <taxon>Caryophanaceae</taxon>
        <taxon>Jeotgalibacillus</taxon>
    </lineage>
</organism>
<reference evidence="2 3" key="1">
    <citation type="submission" date="2015-01" db="EMBL/GenBank/DDBJ databases">
        <title>Jeotgalibacillus campisalis genome sequencing.</title>
        <authorList>
            <person name="Goh K.M."/>
            <person name="Chan K.-G."/>
            <person name="Yaakop A.S."/>
            <person name="Ee R."/>
            <person name="Gan H.M."/>
            <person name="Chan C.S."/>
        </authorList>
    </citation>
    <scope>NUCLEOTIDE SEQUENCE [LARGE SCALE GENOMIC DNA]</scope>
    <source>
        <strain evidence="2 3">SF-57</strain>
    </source>
</reference>
<name>A0A0C2VGN6_9BACL</name>